<dbReference type="Proteomes" id="UP000027222">
    <property type="component" value="Unassembled WGS sequence"/>
</dbReference>
<evidence type="ECO:0000256" key="3">
    <source>
        <dbReference type="ARBA" id="ARBA00022827"/>
    </source>
</evidence>
<dbReference type="PANTHER" id="PTHR13789">
    <property type="entry name" value="MONOOXYGENASE"/>
    <property type="match status" value="1"/>
</dbReference>
<dbReference type="InterPro" id="IPR050493">
    <property type="entry name" value="FAD-dep_Monooxygenase_BioMet"/>
</dbReference>
<dbReference type="FunFam" id="3.50.50.60:FF:000115">
    <property type="entry name" value="Salicylate hydroxylase, putative"/>
    <property type="match status" value="1"/>
</dbReference>
<dbReference type="HOGENOM" id="CLU_009665_19_3_1"/>
<keyword evidence="8" id="KW-1185">Reference proteome</keyword>
<dbReference type="PRINTS" id="PR00420">
    <property type="entry name" value="RNGMNOXGNASE"/>
</dbReference>
<comment type="similarity">
    <text evidence="1">Belongs to the paxM FAD-dependent monooxygenase family.</text>
</comment>
<evidence type="ECO:0000313" key="8">
    <source>
        <dbReference type="Proteomes" id="UP000027222"/>
    </source>
</evidence>
<protein>
    <recommendedName>
        <fullName evidence="6">FAD-binding domain-containing protein</fullName>
    </recommendedName>
</protein>
<gene>
    <name evidence="7" type="ORF">GALMADRAFT_214909</name>
</gene>
<dbReference type="SUPFAM" id="SSF54373">
    <property type="entry name" value="FAD-linked reductases, C-terminal domain"/>
    <property type="match status" value="1"/>
</dbReference>
<organism evidence="7 8">
    <name type="scientific">Galerina marginata (strain CBS 339.88)</name>
    <dbReference type="NCBI Taxonomy" id="685588"/>
    <lineage>
        <taxon>Eukaryota</taxon>
        <taxon>Fungi</taxon>
        <taxon>Dikarya</taxon>
        <taxon>Basidiomycota</taxon>
        <taxon>Agaricomycotina</taxon>
        <taxon>Agaricomycetes</taxon>
        <taxon>Agaricomycetidae</taxon>
        <taxon>Agaricales</taxon>
        <taxon>Agaricineae</taxon>
        <taxon>Strophariaceae</taxon>
        <taxon>Galerina</taxon>
    </lineage>
</organism>
<keyword evidence="3" id="KW-0274">FAD</keyword>
<dbReference type="SUPFAM" id="SSF51905">
    <property type="entry name" value="FAD/NAD(P)-binding domain"/>
    <property type="match status" value="1"/>
</dbReference>
<evidence type="ECO:0000256" key="1">
    <source>
        <dbReference type="ARBA" id="ARBA00007992"/>
    </source>
</evidence>
<evidence type="ECO:0000256" key="4">
    <source>
        <dbReference type="ARBA" id="ARBA00023002"/>
    </source>
</evidence>
<accession>A0A067SFW7</accession>
<dbReference type="STRING" id="685588.A0A067SFW7"/>
<name>A0A067SFW7_GALM3</name>
<evidence type="ECO:0000256" key="2">
    <source>
        <dbReference type="ARBA" id="ARBA00022630"/>
    </source>
</evidence>
<keyword evidence="5" id="KW-0503">Monooxygenase</keyword>
<dbReference type="InterPro" id="IPR036188">
    <property type="entry name" value="FAD/NAD-bd_sf"/>
</dbReference>
<dbReference type="OrthoDB" id="9993796at2759"/>
<proteinExistence type="inferred from homology"/>
<keyword evidence="4" id="KW-0560">Oxidoreductase</keyword>
<reference evidence="8" key="1">
    <citation type="journal article" date="2014" name="Proc. Natl. Acad. Sci. U.S.A.">
        <title>Extensive sampling of basidiomycete genomes demonstrates inadequacy of the white-rot/brown-rot paradigm for wood decay fungi.</title>
        <authorList>
            <person name="Riley R."/>
            <person name="Salamov A.A."/>
            <person name="Brown D.W."/>
            <person name="Nagy L.G."/>
            <person name="Floudas D."/>
            <person name="Held B.W."/>
            <person name="Levasseur A."/>
            <person name="Lombard V."/>
            <person name="Morin E."/>
            <person name="Otillar R."/>
            <person name="Lindquist E.A."/>
            <person name="Sun H."/>
            <person name="LaButti K.M."/>
            <person name="Schmutz J."/>
            <person name="Jabbour D."/>
            <person name="Luo H."/>
            <person name="Baker S.E."/>
            <person name="Pisabarro A.G."/>
            <person name="Walton J.D."/>
            <person name="Blanchette R.A."/>
            <person name="Henrissat B."/>
            <person name="Martin F."/>
            <person name="Cullen D."/>
            <person name="Hibbett D.S."/>
            <person name="Grigoriev I.V."/>
        </authorList>
    </citation>
    <scope>NUCLEOTIDE SEQUENCE [LARGE SCALE GENOMIC DNA]</scope>
    <source>
        <strain evidence="8">CBS 339.88</strain>
    </source>
</reference>
<evidence type="ECO:0000313" key="7">
    <source>
        <dbReference type="EMBL" id="KDR69830.1"/>
    </source>
</evidence>
<dbReference type="EMBL" id="KL142400">
    <property type="protein sequence ID" value="KDR69830.1"/>
    <property type="molecule type" value="Genomic_DNA"/>
</dbReference>
<keyword evidence="2" id="KW-0285">Flavoprotein</keyword>
<dbReference type="Pfam" id="PF01494">
    <property type="entry name" value="FAD_binding_3"/>
    <property type="match status" value="1"/>
</dbReference>
<dbReference type="GO" id="GO:0071949">
    <property type="term" value="F:FAD binding"/>
    <property type="evidence" value="ECO:0007669"/>
    <property type="project" value="InterPro"/>
</dbReference>
<dbReference type="InterPro" id="IPR002938">
    <property type="entry name" value="FAD-bd"/>
</dbReference>
<evidence type="ECO:0000259" key="6">
    <source>
        <dbReference type="Pfam" id="PF01494"/>
    </source>
</evidence>
<dbReference type="PANTHER" id="PTHR13789:SF147">
    <property type="entry name" value="PUTATIVE (AFU_ORTHOLOGUE AFUA_2G01950)-RELATED"/>
    <property type="match status" value="1"/>
</dbReference>
<feature type="domain" description="FAD-binding" evidence="6">
    <location>
        <begin position="18"/>
        <end position="365"/>
    </location>
</feature>
<sequence>MRQAGKSNLPHHARLPLDIALVGGGVGGLAAGYLLGRAGHKVTVFDGAVELGNIGAGIQLSPNVTRLLVRWGLGEKLREVGVVPSAFSMRRYKTGEVVGWKKWGETMEKEYGAPYYVIHRADLHRILLDNARPYINLRLNSMITDIDPSAPSITLKSGEIIKADLVIGADGIHSRVRTTVVGALDKPMPTGDAAYRALIPTSALLRDADLKGFVDDGANIWMGPNRHIVAYPIRNKELYNVVMAHPSTRTNEVTREVPCEVMRKDFVEFEPRIQKLLSLIDYTTVWALMDRRPLENWVHKDGKVCLLGDACHPMLPYRAQGAAMAVEDAAVLGNLLNRISKPQQLGPLLWAYQSIRYPRATAAQTESRMNQGIFHAPDGPEQEQRDASMREAMAAALREENGELGSDSIGSKNLWADKEVNDRTFGHDVDAEVEEWWRKHEREIITAGSKL</sequence>
<dbReference type="Gene3D" id="3.50.50.60">
    <property type="entry name" value="FAD/NAD(P)-binding domain"/>
    <property type="match status" value="1"/>
</dbReference>
<evidence type="ECO:0000256" key="5">
    <source>
        <dbReference type="ARBA" id="ARBA00023033"/>
    </source>
</evidence>
<dbReference type="AlphaFoldDB" id="A0A067SFW7"/>
<dbReference type="GO" id="GO:0004497">
    <property type="term" value="F:monooxygenase activity"/>
    <property type="evidence" value="ECO:0007669"/>
    <property type="project" value="UniProtKB-KW"/>
</dbReference>